<evidence type="ECO:0000259" key="6">
    <source>
        <dbReference type="PROSITE" id="PS50808"/>
    </source>
</evidence>
<keyword evidence="1" id="KW-0479">Metal-binding</keyword>
<feature type="coiled-coil region" evidence="5">
    <location>
        <begin position="356"/>
        <end position="480"/>
    </location>
</feature>
<evidence type="ECO:0000313" key="8">
    <source>
        <dbReference type="Proteomes" id="UP001152803"/>
    </source>
</evidence>
<name>A0A9Q1DJ35_CONCO</name>
<dbReference type="InterPro" id="IPR053031">
    <property type="entry name" value="Cuticle_assoc_protein"/>
</dbReference>
<feature type="domain" description="BED-type" evidence="6">
    <location>
        <begin position="271"/>
        <end position="322"/>
    </location>
</feature>
<dbReference type="OrthoDB" id="1607513at2759"/>
<keyword evidence="3" id="KW-0862">Zinc</keyword>
<evidence type="ECO:0000256" key="1">
    <source>
        <dbReference type="ARBA" id="ARBA00022723"/>
    </source>
</evidence>
<dbReference type="Proteomes" id="UP001152803">
    <property type="component" value="Unassembled WGS sequence"/>
</dbReference>
<evidence type="ECO:0000313" key="7">
    <source>
        <dbReference type="EMBL" id="KAJ8271881.1"/>
    </source>
</evidence>
<evidence type="ECO:0000256" key="4">
    <source>
        <dbReference type="PROSITE-ProRule" id="PRU00027"/>
    </source>
</evidence>
<evidence type="ECO:0000256" key="5">
    <source>
        <dbReference type="SAM" id="Coils"/>
    </source>
</evidence>
<gene>
    <name evidence="7" type="ORF">COCON_G00107400</name>
</gene>
<evidence type="ECO:0000256" key="2">
    <source>
        <dbReference type="ARBA" id="ARBA00022771"/>
    </source>
</evidence>
<keyword evidence="5" id="KW-0175">Coiled coil</keyword>
<dbReference type="GO" id="GO:0008270">
    <property type="term" value="F:zinc ion binding"/>
    <property type="evidence" value="ECO:0007669"/>
    <property type="project" value="UniProtKB-KW"/>
</dbReference>
<evidence type="ECO:0000256" key="3">
    <source>
        <dbReference type="ARBA" id="ARBA00022833"/>
    </source>
</evidence>
<dbReference type="PANTHER" id="PTHR34396:SF25">
    <property type="entry name" value="BOUNDARY ELEMENT ASSOCIATED FACTOR"/>
    <property type="match status" value="1"/>
</dbReference>
<dbReference type="GO" id="GO:0005634">
    <property type="term" value="C:nucleus"/>
    <property type="evidence" value="ECO:0007669"/>
    <property type="project" value="TreeGrafter"/>
</dbReference>
<dbReference type="InterPro" id="IPR036236">
    <property type="entry name" value="Znf_C2H2_sf"/>
</dbReference>
<keyword evidence="8" id="KW-1185">Reference proteome</keyword>
<dbReference type="EMBL" id="JAFJMO010000007">
    <property type="protein sequence ID" value="KAJ8271881.1"/>
    <property type="molecule type" value="Genomic_DNA"/>
</dbReference>
<protein>
    <recommendedName>
        <fullName evidence="6">BED-type domain-containing protein</fullName>
    </recommendedName>
</protein>
<feature type="domain" description="BED-type" evidence="6">
    <location>
        <begin position="14"/>
        <end position="65"/>
    </location>
</feature>
<dbReference type="PROSITE" id="PS50808">
    <property type="entry name" value="ZF_BED"/>
    <property type="match status" value="3"/>
</dbReference>
<dbReference type="GO" id="GO:0006357">
    <property type="term" value="P:regulation of transcription by RNA polymerase II"/>
    <property type="evidence" value="ECO:0007669"/>
    <property type="project" value="TreeGrafter"/>
</dbReference>
<organism evidence="7 8">
    <name type="scientific">Conger conger</name>
    <name type="common">Conger eel</name>
    <name type="synonym">Muraena conger</name>
    <dbReference type="NCBI Taxonomy" id="82655"/>
    <lineage>
        <taxon>Eukaryota</taxon>
        <taxon>Metazoa</taxon>
        <taxon>Chordata</taxon>
        <taxon>Craniata</taxon>
        <taxon>Vertebrata</taxon>
        <taxon>Euteleostomi</taxon>
        <taxon>Actinopterygii</taxon>
        <taxon>Neopterygii</taxon>
        <taxon>Teleostei</taxon>
        <taxon>Anguilliformes</taxon>
        <taxon>Congridae</taxon>
        <taxon>Conger</taxon>
    </lineage>
</organism>
<dbReference type="SMART" id="SM00614">
    <property type="entry name" value="ZnF_BED"/>
    <property type="match status" value="3"/>
</dbReference>
<sequence length="519" mass="59510">MIKQKLLPGKMAAKKRSVVWSFFQDDLNSKMAVCLRCGERILNCGNTTNLLKHLRSKHQGELTDATKRRRFSDVSRGRGPVCQLEPKQPKLERADIPDTEDDAEIHVSEMGDLRTEQEPFEGNEELGRAISDGINGALTLSVTKTRKRSAVWRYFQDGFDPNKVLCLVCSENIHYPQNTSNLLRHLRKKHPGEYADIEGSLKDRPGEKAAAMVVRSLAEQANGLMNNEQVIRVSITTDGSEEQERIGTEEASRAVSDIVDEAFALSVLPKKRRSAVWSFYERGEDANKVLCLLCSEYIQYRQNTSNLLRHLRKKHPDKNVETKRKGEVTAGLDHAFMLNDYRSTGMPPGLVAPLTLEQAEQTRRGQEQEQAEAVRKALQQEARSLERERELTEQLRRAQQQEARALEQQRELTEQLRRMQEDEMRRLRELEARTLEQERRAVEQLRKTQEEEAKVIEHERGALEQLRRELEEDRRSLQRHWEAIRQGQVTVVGEQGREEGHALPGVVGGDLEMLVVTTT</sequence>
<dbReference type="InterPro" id="IPR003656">
    <property type="entry name" value="Znf_BED"/>
</dbReference>
<dbReference type="PANTHER" id="PTHR34396">
    <property type="entry name" value="OS03G0264950 PROTEIN-RELATED"/>
    <property type="match status" value="1"/>
</dbReference>
<dbReference type="GO" id="GO:1990837">
    <property type="term" value="F:sequence-specific double-stranded DNA binding"/>
    <property type="evidence" value="ECO:0007669"/>
    <property type="project" value="TreeGrafter"/>
</dbReference>
<feature type="domain" description="BED-type" evidence="6">
    <location>
        <begin position="146"/>
        <end position="197"/>
    </location>
</feature>
<dbReference type="AlphaFoldDB" id="A0A9Q1DJ35"/>
<proteinExistence type="predicted"/>
<dbReference type="Pfam" id="PF02892">
    <property type="entry name" value="zf-BED"/>
    <property type="match status" value="3"/>
</dbReference>
<reference evidence="7" key="1">
    <citation type="journal article" date="2023" name="Science">
        <title>Genome structures resolve the early diversification of teleost fishes.</title>
        <authorList>
            <person name="Parey E."/>
            <person name="Louis A."/>
            <person name="Montfort J."/>
            <person name="Bouchez O."/>
            <person name="Roques C."/>
            <person name="Iampietro C."/>
            <person name="Lluch J."/>
            <person name="Castinel A."/>
            <person name="Donnadieu C."/>
            <person name="Desvignes T."/>
            <person name="Floi Bucao C."/>
            <person name="Jouanno E."/>
            <person name="Wen M."/>
            <person name="Mejri S."/>
            <person name="Dirks R."/>
            <person name="Jansen H."/>
            <person name="Henkel C."/>
            <person name="Chen W.J."/>
            <person name="Zahm M."/>
            <person name="Cabau C."/>
            <person name="Klopp C."/>
            <person name="Thompson A.W."/>
            <person name="Robinson-Rechavi M."/>
            <person name="Braasch I."/>
            <person name="Lecointre G."/>
            <person name="Bobe J."/>
            <person name="Postlethwait J.H."/>
            <person name="Berthelot C."/>
            <person name="Roest Crollius H."/>
            <person name="Guiguen Y."/>
        </authorList>
    </citation>
    <scope>NUCLEOTIDE SEQUENCE</scope>
    <source>
        <strain evidence="7">Concon-B</strain>
    </source>
</reference>
<accession>A0A9Q1DJ35</accession>
<dbReference type="SUPFAM" id="SSF57667">
    <property type="entry name" value="beta-beta-alpha zinc fingers"/>
    <property type="match status" value="3"/>
</dbReference>
<comment type="caution">
    <text evidence="7">The sequence shown here is derived from an EMBL/GenBank/DDBJ whole genome shotgun (WGS) entry which is preliminary data.</text>
</comment>
<keyword evidence="2 4" id="KW-0863">Zinc-finger</keyword>